<gene>
    <name evidence="2" type="ORF">CLV49_2213</name>
    <name evidence="3" type="ORF">ELQ93_08155</name>
</gene>
<evidence type="ECO:0000313" key="4">
    <source>
        <dbReference type="Proteomes" id="UP000241203"/>
    </source>
</evidence>
<dbReference type="InterPro" id="IPR003870">
    <property type="entry name" value="DUF222"/>
</dbReference>
<dbReference type="Proteomes" id="UP000268291">
    <property type="component" value="Unassembled WGS sequence"/>
</dbReference>
<evidence type="ECO:0000313" key="5">
    <source>
        <dbReference type="Proteomes" id="UP000268291"/>
    </source>
</evidence>
<dbReference type="RefSeq" id="WP_106563585.1">
    <property type="nucleotide sequence ID" value="NZ_PYAU01000001.1"/>
</dbReference>
<dbReference type="Pfam" id="PF02720">
    <property type="entry name" value="DUF222"/>
    <property type="match status" value="1"/>
</dbReference>
<dbReference type="EMBL" id="PYAU01000001">
    <property type="protein sequence ID" value="PSL38588.1"/>
    <property type="molecule type" value="Genomic_DNA"/>
</dbReference>
<evidence type="ECO:0000313" key="2">
    <source>
        <dbReference type="EMBL" id="PSL38588.1"/>
    </source>
</evidence>
<keyword evidence="3" id="KW-0255">Endonuclease</keyword>
<organism evidence="2 4">
    <name type="scientific">Labedella gwakjiensis</name>
    <dbReference type="NCBI Taxonomy" id="390269"/>
    <lineage>
        <taxon>Bacteria</taxon>
        <taxon>Bacillati</taxon>
        <taxon>Actinomycetota</taxon>
        <taxon>Actinomycetes</taxon>
        <taxon>Micrococcales</taxon>
        <taxon>Microbacteriaceae</taxon>
        <taxon>Labedella</taxon>
    </lineage>
</organism>
<dbReference type="Proteomes" id="UP000241203">
    <property type="component" value="Unassembled WGS sequence"/>
</dbReference>
<dbReference type="CDD" id="cd00085">
    <property type="entry name" value="HNHc"/>
    <property type="match status" value="1"/>
</dbReference>
<sequence length="456" mass="47882">MNPTATATDMGTDEVIAAAIALLESVVHAGAPGRLSGERFLSRVPRVERLGRLVDSLRVSHAADAAERMMSPVDSLGAAGYATAQHAIAQLTGVSEAEAARRIRLGQRIASGVSMTGAPVAPRFPSVASAVGDGHLGLEAAEIITRQLDTVACRVDRGVLHEAEAGLVELASGTDVRAPTAADLVKDQAAVFILAIDPDGAEPSESYARRARSLTFGRATPEGMIPVKGLLAADVGVQFERLVSAHVRRVSFVDPVADEQVAAEDRSPAQRRHDTLADILSAASRVADAPEIAGSAPAVTVTVTHEALVTGDGMGFLDGHVTPVSIDTVDRLIDSRGMQVVTMNAAGRVLSLGSTQRCFTPSQRRAIAARDGGCIIPGCTTPAGWCEVHHVIPWRSGGPTHTDNGVLLCWGHHQRIDRGPWRLSMPDGVPHVRGPGIPEWTPAGRSRVRTAFPRTG</sequence>
<dbReference type="Gene3D" id="1.10.30.50">
    <property type="match status" value="1"/>
</dbReference>
<dbReference type="OrthoDB" id="5177627at2"/>
<dbReference type="Pfam" id="PF13391">
    <property type="entry name" value="HNH_2"/>
    <property type="match status" value="1"/>
</dbReference>
<accession>A0A2P8GX91</accession>
<keyword evidence="3" id="KW-0378">Hydrolase</keyword>
<name>A0A2P8GX91_9MICO</name>
<dbReference type="EMBL" id="RZGY01000001">
    <property type="protein sequence ID" value="RUQ86907.1"/>
    <property type="molecule type" value="Genomic_DNA"/>
</dbReference>
<keyword evidence="3" id="KW-0540">Nuclease</keyword>
<evidence type="ECO:0000259" key="1">
    <source>
        <dbReference type="SMART" id="SM00507"/>
    </source>
</evidence>
<dbReference type="AlphaFoldDB" id="A0A2P8GX91"/>
<dbReference type="InterPro" id="IPR003615">
    <property type="entry name" value="HNH_nuc"/>
</dbReference>
<reference evidence="3 5" key="2">
    <citation type="submission" date="2018-12" db="EMBL/GenBank/DDBJ databases">
        <authorList>
            <person name="hu s."/>
            <person name="Xu Y."/>
            <person name="Xu B."/>
            <person name="Li F."/>
        </authorList>
    </citation>
    <scope>NUCLEOTIDE SEQUENCE [LARGE SCALE GENOMIC DNA]</scope>
    <source>
        <strain evidence="3 5">KSW2-17</strain>
    </source>
</reference>
<keyword evidence="5" id="KW-1185">Reference proteome</keyword>
<feature type="domain" description="HNH nuclease" evidence="1">
    <location>
        <begin position="362"/>
        <end position="414"/>
    </location>
</feature>
<comment type="caution">
    <text evidence="2">The sequence shown here is derived from an EMBL/GenBank/DDBJ whole genome shotgun (WGS) entry which is preliminary data.</text>
</comment>
<dbReference type="GO" id="GO:0004519">
    <property type="term" value="F:endonuclease activity"/>
    <property type="evidence" value="ECO:0007669"/>
    <property type="project" value="UniProtKB-KW"/>
</dbReference>
<proteinExistence type="predicted"/>
<protein>
    <submittedName>
        <fullName evidence="2">5-methylcytosine-specific restriction protein A</fullName>
    </submittedName>
    <submittedName>
        <fullName evidence="3">HNH endonuclease</fullName>
    </submittedName>
</protein>
<evidence type="ECO:0000313" key="3">
    <source>
        <dbReference type="EMBL" id="RUQ86907.1"/>
    </source>
</evidence>
<reference evidence="2 4" key="1">
    <citation type="submission" date="2018-03" db="EMBL/GenBank/DDBJ databases">
        <title>Genomic Encyclopedia of Archaeal and Bacterial Type Strains, Phase II (KMG-II): from individual species to whole genera.</title>
        <authorList>
            <person name="Goeker M."/>
        </authorList>
    </citation>
    <scope>NUCLEOTIDE SEQUENCE [LARGE SCALE GENOMIC DNA]</scope>
    <source>
        <strain evidence="2 4">DSM 21548</strain>
    </source>
</reference>
<dbReference type="SMART" id="SM00507">
    <property type="entry name" value="HNHc"/>
    <property type="match status" value="1"/>
</dbReference>